<dbReference type="Gene3D" id="1.20.5.1930">
    <property type="match status" value="1"/>
</dbReference>
<dbReference type="PANTHER" id="PTHR24421:SF58">
    <property type="entry name" value="SIGNAL TRANSDUCTION HISTIDINE-PROTEIN KINASE_PHOSPHATASE UHPB"/>
    <property type="match status" value="1"/>
</dbReference>
<dbReference type="GO" id="GO:0046983">
    <property type="term" value="F:protein dimerization activity"/>
    <property type="evidence" value="ECO:0007669"/>
    <property type="project" value="InterPro"/>
</dbReference>
<dbReference type="Proteomes" id="UP000247811">
    <property type="component" value="Unassembled WGS sequence"/>
</dbReference>
<gene>
    <name evidence="6" type="ORF">C7444_11083</name>
</gene>
<name>A0A318GZV7_9BURK</name>
<dbReference type="AlphaFoldDB" id="A0A318GZV7"/>
<dbReference type="InterPro" id="IPR050482">
    <property type="entry name" value="Sensor_HK_TwoCompSys"/>
</dbReference>
<dbReference type="InterPro" id="IPR036890">
    <property type="entry name" value="HATPase_C_sf"/>
</dbReference>
<accession>A0A318GZV7</accession>
<dbReference type="InterPro" id="IPR035965">
    <property type="entry name" value="PAS-like_dom_sf"/>
</dbReference>
<evidence type="ECO:0000259" key="4">
    <source>
        <dbReference type="PROSITE" id="PS50112"/>
    </source>
</evidence>
<keyword evidence="7" id="KW-1185">Reference proteome</keyword>
<reference evidence="6 7" key="1">
    <citation type="submission" date="2018-05" db="EMBL/GenBank/DDBJ databases">
        <title>Genomic Encyclopedia of Type Strains, Phase IV (KMG-IV): sequencing the most valuable type-strain genomes for metagenomic binning, comparative biology and taxonomic classification.</title>
        <authorList>
            <person name="Goeker M."/>
        </authorList>
    </citation>
    <scope>NUCLEOTIDE SEQUENCE [LARGE SCALE GENOMIC DNA]</scope>
    <source>
        <strain evidence="6 7">DSM 566</strain>
    </source>
</reference>
<evidence type="ECO:0000256" key="3">
    <source>
        <dbReference type="ARBA" id="ARBA00023012"/>
    </source>
</evidence>
<proteinExistence type="predicted"/>
<keyword evidence="3" id="KW-0902">Two-component regulatory system</keyword>
<evidence type="ECO:0000256" key="1">
    <source>
        <dbReference type="ARBA" id="ARBA00022679"/>
    </source>
</evidence>
<comment type="caution">
    <text evidence="6">The sequence shown here is derived from an EMBL/GenBank/DDBJ whole genome shotgun (WGS) entry which is preliminary data.</text>
</comment>
<dbReference type="Pfam" id="PF07730">
    <property type="entry name" value="HisKA_3"/>
    <property type="match status" value="1"/>
</dbReference>
<sequence length="399" mass="43936">MGNSLPSSGPMASSVADMNRALAHELHVHQIELEMQNEELRRAQFDLASARDRLVDLYDFAPVGYFTLDELGMVIEANLTGVALLGEERQRVLGRRFAKFVACADGDRWHLHLLQSLRSKGPHRIELLLQSRSGERFHGQLDCLPVPPDAGRGASLRVTMIDISERKRAEMDRRIASTVTEGREAERRRLSRELHEDLGQRLSAVKMDLAGLRPGQARPAQVSRIDAMMGVLDDAMATVRRISSDLRPSMLDDLGLNAAIDWLARDTARRLGLVITLQLEDVDPLLDERTSVALYRLVQDLLTYMACERRVAEVRIGLSRQVGELVLTVGDTGAGGPVPIDADPGSEPIRLLSDQVHHLGARLVLHEQADGAQRVTARVPLPGLEGGWPASRPARVSGG</sequence>
<feature type="domain" description="PAC" evidence="5">
    <location>
        <begin position="123"/>
        <end position="175"/>
    </location>
</feature>
<dbReference type="SUPFAM" id="SSF55785">
    <property type="entry name" value="PYP-like sensor domain (PAS domain)"/>
    <property type="match status" value="1"/>
</dbReference>
<dbReference type="PROSITE" id="PS50112">
    <property type="entry name" value="PAS"/>
    <property type="match status" value="1"/>
</dbReference>
<dbReference type="InterPro" id="IPR000700">
    <property type="entry name" value="PAS-assoc_C"/>
</dbReference>
<dbReference type="Gene3D" id="3.30.450.20">
    <property type="entry name" value="PAS domain"/>
    <property type="match status" value="1"/>
</dbReference>
<dbReference type="InterPro" id="IPR011712">
    <property type="entry name" value="Sig_transdc_His_kin_sub3_dim/P"/>
</dbReference>
<feature type="domain" description="PAS" evidence="4">
    <location>
        <begin position="50"/>
        <end position="95"/>
    </location>
</feature>
<dbReference type="NCBIfam" id="TIGR00229">
    <property type="entry name" value="sensory_box"/>
    <property type="match status" value="1"/>
</dbReference>
<dbReference type="Gene3D" id="3.30.565.10">
    <property type="entry name" value="Histidine kinase-like ATPase, C-terminal domain"/>
    <property type="match status" value="1"/>
</dbReference>
<protein>
    <submittedName>
        <fullName evidence="6">PAS domain S-box-containing protein</fullName>
    </submittedName>
</protein>
<dbReference type="InterPro" id="IPR000014">
    <property type="entry name" value="PAS"/>
</dbReference>
<keyword evidence="1" id="KW-0808">Transferase</keyword>
<dbReference type="GO" id="GO:0016020">
    <property type="term" value="C:membrane"/>
    <property type="evidence" value="ECO:0007669"/>
    <property type="project" value="InterPro"/>
</dbReference>
<dbReference type="CDD" id="cd00130">
    <property type="entry name" value="PAS"/>
    <property type="match status" value="1"/>
</dbReference>
<organism evidence="6 7">
    <name type="scientific">Sphaerotilus hippei</name>
    <dbReference type="NCBI Taxonomy" id="744406"/>
    <lineage>
        <taxon>Bacteria</taxon>
        <taxon>Pseudomonadati</taxon>
        <taxon>Pseudomonadota</taxon>
        <taxon>Betaproteobacteria</taxon>
        <taxon>Burkholderiales</taxon>
        <taxon>Sphaerotilaceae</taxon>
        <taxon>Sphaerotilus</taxon>
    </lineage>
</organism>
<dbReference type="EMBL" id="QJJS01000010">
    <property type="protein sequence ID" value="PXW95238.1"/>
    <property type="molecule type" value="Genomic_DNA"/>
</dbReference>
<dbReference type="PANTHER" id="PTHR24421">
    <property type="entry name" value="NITRATE/NITRITE SENSOR PROTEIN NARX-RELATED"/>
    <property type="match status" value="1"/>
</dbReference>
<dbReference type="PROSITE" id="PS50113">
    <property type="entry name" value="PAC"/>
    <property type="match status" value="1"/>
</dbReference>
<evidence type="ECO:0000313" key="7">
    <source>
        <dbReference type="Proteomes" id="UP000247811"/>
    </source>
</evidence>
<evidence type="ECO:0000313" key="6">
    <source>
        <dbReference type="EMBL" id="PXW95238.1"/>
    </source>
</evidence>
<dbReference type="GO" id="GO:0000155">
    <property type="term" value="F:phosphorelay sensor kinase activity"/>
    <property type="evidence" value="ECO:0007669"/>
    <property type="project" value="InterPro"/>
</dbReference>
<dbReference type="Pfam" id="PF13426">
    <property type="entry name" value="PAS_9"/>
    <property type="match status" value="1"/>
</dbReference>
<evidence type="ECO:0000256" key="2">
    <source>
        <dbReference type="ARBA" id="ARBA00022777"/>
    </source>
</evidence>
<evidence type="ECO:0000259" key="5">
    <source>
        <dbReference type="PROSITE" id="PS50113"/>
    </source>
</evidence>
<keyword evidence="2" id="KW-0418">Kinase</keyword>